<reference evidence="2" key="2">
    <citation type="submission" date="2020-11" db="EMBL/GenBank/DDBJ databases">
        <authorList>
            <person name="McCartney M.A."/>
            <person name="Auch B."/>
            <person name="Kono T."/>
            <person name="Mallez S."/>
            <person name="Becker A."/>
            <person name="Gohl D.M."/>
            <person name="Silverstein K.A.T."/>
            <person name="Koren S."/>
            <person name="Bechman K.B."/>
            <person name="Herman A."/>
            <person name="Abrahante J.E."/>
            <person name="Garbe J."/>
        </authorList>
    </citation>
    <scope>NUCLEOTIDE SEQUENCE</scope>
    <source>
        <strain evidence="2">Duluth1</strain>
        <tissue evidence="2">Whole animal</tissue>
    </source>
</reference>
<organism evidence="2 3">
    <name type="scientific">Dreissena polymorpha</name>
    <name type="common">Zebra mussel</name>
    <name type="synonym">Mytilus polymorpha</name>
    <dbReference type="NCBI Taxonomy" id="45954"/>
    <lineage>
        <taxon>Eukaryota</taxon>
        <taxon>Metazoa</taxon>
        <taxon>Spiralia</taxon>
        <taxon>Lophotrochozoa</taxon>
        <taxon>Mollusca</taxon>
        <taxon>Bivalvia</taxon>
        <taxon>Autobranchia</taxon>
        <taxon>Heteroconchia</taxon>
        <taxon>Euheterodonta</taxon>
        <taxon>Imparidentia</taxon>
        <taxon>Neoheterodontei</taxon>
        <taxon>Myida</taxon>
        <taxon>Dreissenoidea</taxon>
        <taxon>Dreissenidae</taxon>
        <taxon>Dreissena</taxon>
    </lineage>
</organism>
<sequence>MARQRPTHIPTPHIDRIVIRDVQYQFEVNRCRPEEVNFQGSSANKGDCGQDGQTADLFRIAAKPIHFAPGFQGSGAKSVKGDSGQGGRTDGQTGGDNHKILTFSPKSVGIMNVNVDG</sequence>
<dbReference type="AlphaFoldDB" id="A0A9D4BEX3"/>
<dbReference type="Proteomes" id="UP000828390">
    <property type="component" value="Unassembled WGS sequence"/>
</dbReference>
<feature type="compositionally biased region" description="Gly residues" evidence="1">
    <location>
        <begin position="83"/>
        <end position="94"/>
    </location>
</feature>
<keyword evidence="3" id="KW-1185">Reference proteome</keyword>
<evidence type="ECO:0000313" key="3">
    <source>
        <dbReference type="Proteomes" id="UP000828390"/>
    </source>
</evidence>
<proteinExistence type="predicted"/>
<accession>A0A9D4BEX3</accession>
<feature type="region of interest" description="Disordered" evidence="1">
    <location>
        <begin position="68"/>
        <end position="102"/>
    </location>
</feature>
<gene>
    <name evidence="2" type="ORF">DPMN_193189</name>
</gene>
<reference evidence="2" key="1">
    <citation type="journal article" date="2019" name="bioRxiv">
        <title>The Genome of the Zebra Mussel, Dreissena polymorpha: A Resource for Invasive Species Research.</title>
        <authorList>
            <person name="McCartney M.A."/>
            <person name="Auch B."/>
            <person name="Kono T."/>
            <person name="Mallez S."/>
            <person name="Zhang Y."/>
            <person name="Obille A."/>
            <person name="Becker A."/>
            <person name="Abrahante J.E."/>
            <person name="Garbe J."/>
            <person name="Badalamenti J.P."/>
            <person name="Herman A."/>
            <person name="Mangelson H."/>
            <person name="Liachko I."/>
            <person name="Sullivan S."/>
            <person name="Sone E.D."/>
            <person name="Koren S."/>
            <person name="Silverstein K.A.T."/>
            <person name="Beckman K.B."/>
            <person name="Gohl D.M."/>
        </authorList>
    </citation>
    <scope>NUCLEOTIDE SEQUENCE</scope>
    <source>
        <strain evidence="2">Duluth1</strain>
        <tissue evidence="2">Whole animal</tissue>
    </source>
</reference>
<evidence type="ECO:0000313" key="2">
    <source>
        <dbReference type="EMBL" id="KAH3691241.1"/>
    </source>
</evidence>
<protein>
    <submittedName>
        <fullName evidence="2">Uncharacterized protein</fullName>
    </submittedName>
</protein>
<dbReference type="EMBL" id="JAIWYP010000041">
    <property type="protein sequence ID" value="KAH3691241.1"/>
    <property type="molecule type" value="Genomic_DNA"/>
</dbReference>
<evidence type="ECO:0000256" key="1">
    <source>
        <dbReference type="SAM" id="MobiDB-lite"/>
    </source>
</evidence>
<name>A0A9D4BEX3_DREPO</name>
<comment type="caution">
    <text evidence="2">The sequence shown here is derived from an EMBL/GenBank/DDBJ whole genome shotgun (WGS) entry which is preliminary data.</text>
</comment>